<accession>A0A6A6VAK6</accession>
<evidence type="ECO:0000256" key="2">
    <source>
        <dbReference type="SAM" id="MobiDB-lite"/>
    </source>
</evidence>
<feature type="compositionally biased region" description="Basic and acidic residues" evidence="2">
    <location>
        <begin position="131"/>
        <end position="145"/>
    </location>
</feature>
<dbReference type="InterPro" id="IPR039913">
    <property type="entry name" value="RPAP1/Rba50"/>
</dbReference>
<comment type="similarity">
    <text evidence="1">Belongs to the RPAP1 family.</text>
</comment>
<evidence type="ECO:0000259" key="3">
    <source>
        <dbReference type="Pfam" id="PF08620"/>
    </source>
</evidence>
<organism evidence="5 6">
    <name type="scientific">Sporormia fimetaria CBS 119925</name>
    <dbReference type="NCBI Taxonomy" id="1340428"/>
    <lineage>
        <taxon>Eukaryota</taxon>
        <taxon>Fungi</taxon>
        <taxon>Dikarya</taxon>
        <taxon>Ascomycota</taxon>
        <taxon>Pezizomycotina</taxon>
        <taxon>Dothideomycetes</taxon>
        <taxon>Pleosporomycetidae</taxon>
        <taxon>Pleosporales</taxon>
        <taxon>Sporormiaceae</taxon>
        <taxon>Sporormia</taxon>
    </lineage>
</organism>
<feature type="compositionally biased region" description="Basic and acidic residues" evidence="2">
    <location>
        <begin position="200"/>
        <end position="210"/>
    </location>
</feature>
<evidence type="ECO:0000256" key="1">
    <source>
        <dbReference type="ARBA" id="ARBA00009953"/>
    </source>
</evidence>
<dbReference type="OrthoDB" id="348201at2759"/>
<protein>
    <recommendedName>
        <fullName evidence="7">Transcription factor Rba50</fullName>
    </recommendedName>
</protein>
<feature type="compositionally biased region" description="Polar residues" evidence="2">
    <location>
        <begin position="90"/>
        <end position="110"/>
    </location>
</feature>
<feature type="non-terminal residue" evidence="5">
    <location>
        <position position="469"/>
    </location>
</feature>
<sequence>MASTQEERAYASMPIARGERVHFDFDSGSIEPTDVSENAAPVSDEAPPPVSAAFVGEIMERESVAVNPPSAPTFKPRATGFPAHKKRTNRVSAFKQQRAGGNQVSSGPQQKTKESGVPPDMTPPRTPNKSALDDSERKRIDEENNQRLANMSPEEIEQERKELFASLDPSLISMLLKRSNIEDGTNEADWDAPYPGPLKENQDHAPKESKSTSAKKVSFVTPEDEEPRQASTQTSSDPVSPPQLDNTAQTPLSQPDLHSDLLSDLDNAEGSIHFPTPSQPPTLDPNSSTFLSDLHKKYFPTLPYDPAALSWMAPLDPTDTSSPYHPSHLALDPHELRFDFNARLLPPSKAHSIPVTAGLHHHGDAPEAAGYTIPELARLSRSAVPTQRCIAYQTLGRLLFRLGIGEYGTESEGAGRERAMATGLWNCVEEFKVVETLTEEAGRMRGHLTAKTFAEEALWNWRRGGGRKR</sequence>
<feature type="domain" description="RPAP1 C-terminal" evidence="3">
    <location>
        <begin position="335"/>
        <end position="402"/>
    </location>
</feature>
<reference evidence="5" key="1">
    <citation type="journal article" date="2020" name="Stud. Mycol.">
        <title>101 Dothideomycetes genomes: a test case for predicting lifestyles and emergence of pathogens.</title>
        <authorList>
            <person name="Haridas S."/>
            <person name="Albert R."/>
            <person name="Binder M."/>
            <person name="Bloem J."/>
            <person name="Labutti K."/>
            <person name="Salamov A."/>
            <person name="Andreopoulos B."/>
            <person name="Baker S."/>
            <person name="Barry K."/>
            <person name="Bills G."/>
            <person name="Bluhm B."/>
            <person name="Cannon C."/>
            <person name="Castanera R."/>
            <person name="Culley D."/>
            <person name="Daum C."/>
            <person name="Ezra D."/>
            <person name="Gonzalez J."/>
            <person name="Henrissat B."/>
            <person name="Kuo A."/>
            <person name="Liang C."/>
            <person name="Lipzen A."/>
            <person name="Lutzoni F."/>
            <person name="Magnuson J."/>
            <person name="Mondo S."/>
            <person name="Nolan M."/>
            <person name="Ohm R."/>
            <person name="Pangilinan J."/>
            <person name="Park H.-J."/>
            <person name="Ramirez L."/>
            <person name="Alfaro M."/>
            <person name="Sun H."/>
            <person name="Tritt A."/>
            <person name="Yoshinaga Y."/>
            <person name="Zwiers L.-H."/>
            <person name="Turgeon B."/>
            <person name="Goodwin S."/>
            <person name="Spatafora J."/>
            <person name="Crous P."/>
            <person name="Grigoriev I."/>
        </authorList>
    </citation>
    <scope>NUCLEOTIDE SEQUENCE</scope>
    <source>
        <strain evidence="5">CBS 119925</strain>
    </source>
</reference>
<feature type="region of interest" description="Disordered" evidence="2">
    <location>
        <begin position="180"/>
        <end position="289"/>
    </location>
</feature>
<dbReference type="InterPro" id="IPR013929">
    <property type="entry name" value="RPAP1_C"/>
</dbReference>
<feature type="region of interest" description="Disordered" evidence="2">
    <location>
        <begin position="64"/>
        <end position="162"/>
    </location>
</feature>
<dbReference type="PANTHER" id="PTHR21483:SF18">
    <property type="entry name" value="RNA POLYMERASE II-ASSOCIATED PROTEIN 1"/>
    <property type="match status" value="1"/>
</dbReference>
<dbReference type="PANTHER" id="PTHR21483">
    <property type="entry name" value="RNA POLYMERASE II-ASSOCIATED PROTEIN 1"/>
    <property type="match status" value="1"/>
</dbReference>
<dbReference type="GO" id="GO:0006366">
    <property type="term" value="P:transcription by RNA polymerase II"/>
    <property type="evidence" value="ECO:0007669"/>
    <property type="project" value="InterPro"/>
</dbReference>
<name>A0A6A6VAK6_9PLEO</name>
<gene>
    <name evidence="5" type="ORF">M011DRAFT_423311</name>
</gene>
<keyword evidence="6" id="KW-1185">Reference proteome</keyword>
<dbReference type="Pfam" id="PF08620">
    <property type="entry name" value="RPAP1_C"/>
    <property type="match status" value="1"/>
</dbReference>
<dbReference type="Pfam" id="PF08621">
    <property type="entry name" value="RPAP1_N"/>
    <property type="match status" value="1"/>
</dbReference>
<dbReference type="EMBL" id="MU006572">
    <property type="protein sequence ID" value="KAF2747575.1"/>
    <property type="molecule type" value="Genomic_DNA"/>
</dbReference>
<evidence type="ECO:0000313" key="6">
    <source>
        <dbReference type="Proteomes" id="UP000799440"/>
    </source>
</evidence>
<feature type="compositionally biased region" description="Polar residues" evidence="2">
    <location>
        <begin position="229"/>
        <end position="253"/>
    </location>
</feature>
<dbReference type="AlphaFoldDB" id="A0A6A6VAK6"/>
<proteinExistence type="inferred from homology"/>
<feature type="domain" description="RPAP1 N-terminal" evidence="4">
    <location>
        <begin position="138"/>
        <end position="182"/>
    </location>
</feature>
<feature type="region of interest" description="Disordered" evidence="2">
    <location>
        <begin position="1"/>
        <end position="49"/>
    </location>
</feature>
<evidence type="ECO:0000259" key="4">
    <source>
        <dbReference type="Pfam" id="PF08621"/>
    </source>
</evidence>
<evidence type="ECO:0000313" key="5">
    <source>
        <dbReference type="EMBL" id="KAF2747575.1"/>
    </source>
</evidence>
<dbReference type="InterPro" id="IPR013930">
    <property type="entry name" value="RPAP1_N"/>
</dbReference>
<dbReference type="Proteomes" id="UP000799440">
    <property type="component" value="Unassembled WGS sequence"/>
</dbReference>
<evidence type="ECO:0008006" key="7">
    <source>
        <dbReference type="Google" id="ProtNLM"/>
    </source>
</evidence>